<organism evidence="3 4">
    <name type="scientific">Hyalangium rubrum</name>
    <dbReference type="NCBI Taxonomy" id="3103134"/>
    <lineage>
        <taxon>Bacteria</taxon>
        <taxon>Pseudomonadati</taxon>
        <taxon>Myxococcota</taxon>
        <taxon>Myxococcia</taxon>
        <taxon>Myxococcales</taxon>
        <taxon>Cystobacterineae</taxon>
        <taxon>Archangiaceae</taxon>
        <taxon>Hyalangium</taxon>
    </lineage>
</organism>
<dbReference type="RefSeq" id="WP_321550893.1">
    <property type="nucleotide sequence ID" value="NZ_JAXIVS010000018.1"/>
</dbReference>
<feature type="region of interest" description="Disordered" evidence="1">
    <location>
        <begin position="203"/>
        <end position="223"/>
    </location>
</feature>
<dbReference type="Pfam" id="PF01872">
    <property type="entry name" value="RibD_C"/>
    <property type="match status" value="1"/>
</dbReference>
<dbReference type="Proteomes" id="UP001291309">
    <property type="component" value="Unassembled WGS sequence"/>
</dbReference>
<name>A0ABU5HGA0_9BACT</name>
<protein>
    <submittedName>
        <fullName evidence="3">Dihydrofolate reductase family protein</fullName>
    </submittedName>
</protein>
<dbReference type="InterPro" id="IPR050765">
    <property type="entry name" value="Riboflavin_Biosynth_HTPR"/>
</dbReference>
<dbReference type="Gene3D" id="3.40.430.10">
    <property type="entry name" value="Dihydrofolate Reductase, subunit A"/>
    <property type="match status" value="1"/>
</dbReference>
<dbReference type="SUPFAM" id="SSF53597">
    <property type="entry name" value="Dihydrofolate reductase-like"/>
    <property type="match status" value="1"/>
</dbReference>
<accession>A0ABU5HGA0</accession>
<dbReference type="EMBL" id="JAXIVS010000018">
    <property type="protein sequence ID" value="MDY7232179.1"/>
    <property type="molecule type" value="Genomic_DNA"/>
</dbReference>
<evidence type="ECO:0000259" key="2">
    <source>
        <dbReference type="Pfam" id="PF01872"/>
    </source>
</evidence>
<keyword evidence="4" id="KW-1185">Reference proteome</keyword>
<evidence type="ECO:0000256" key="1">
    <source>
        <dbReference type="SAM" id="MobiDB-lite"/>
    </source>
</evidence>
<dbReference type="InterPro" id="IPR024072">
    <property type="entry name" value="DHFR-like_dom_sf"/>
</dbReference>
<comment type="caution">
    <text evidence="3">The sequence shown here is derived from an EMBL/GenBank/DDBJ whole genome shotgun (WGS) entry which is preliminary data.</text>
</comment>
<dbReference type="PANTHER" id="PTHR38011">
    <property type="entry name" value="DIHYDROFOLATE REDUCTASE FAMILY PROTEIN (AFU_ORTHOLOGUE AFUA_8G06820)"/>
    <property type="match status" value="1"/>
</dbReference>
<dbReference type="InterPro" id="IPR002734">
    <property type="entry name" value="RibDG_C"/>
</dbReference>
<proteinExistence type="predicted"/>
<reference evidence="3 4" key="1">
    <citation type="submission" date="2023-12" db="EMBL/GenBank/DDBJ databases">
        <title>the genome sequence of Hyalangium sp. s54d21.</title>
        <authorList>
            <person name="Zhang X."/>
        </authorList>
    </citation>
    <scope>NUCLEOTIDE SEQUENCE [LARGE SCALE GENOMIC DNA]</scope>
    <source>
        <strain evidence="4">s54d21</strain>
    </source>
</reference>
<feature type="domain" description="Bacterial bifunctional deaminase-reductase C-terminal" evidence="2">
    <location>
        <begin position="2"/>
        <end position="188"/>
    </location>
</feature>
<gene>
    <name evidence="3" type="ORF">SYV04_37670</name>
</gene>
<dbReference type="PANTHER" id="PTHR38011:SF2">
    <property type="entry name" value="BIFUNCTIONAL DEAMINASE-REDUCTASE DOMAIN PROTEIN"/>
    <property type="match status" value="1"/>
</dbReference>
<sequence>MRKIIVGAMVSMDGVMQAPGGPTEDPTQGFKFGGWVMPYFEQEFGEEVDRLFSEKFDLLLGRKTYEIFAAYWPYYDEDARDGGIAKHFNEVKKYAVSRSGAVDTSWQGSVLLRDVADVKRLKQEDGPNLVTQGSTELVHALLANDLVDEMTLFTVPVVLGGGKKLFADGSAPHSYKLTRSRISSNGLVIAHYERGGEIKIGDTALDKPSKAEEARRERMKREG</sequence>
<evidence type="ECO:0000313" key="3">
    <source>
        <dbReference type="EMBL" id="MDY7232179.1"/>
    </source>
</evidence>
<evidence type="ECO:0000313" key="4">
    <source>
        <dbReference type="Proteomes" id="UP001291309"/>
    </source>
</evidence>